<dbReference type="Proteomes" id="UP001430953">
    <property type="component" value="Unassembled WGS sequence"/>
</dbReference>
<evidence type="ECO:0000313" key="1">
    <source>
        <dbReference type="EMBL" id="KAL0117131.1"/>
    </source>
</evidence>
<reference evidence="1 2" key="1">
    <citation type="submission" date="2023-03" db="EMBL/GenBank/DDBJ databases">
        <title>High recombination rates correlate with genetic variation in Cardiocondyla obscurior ants.</title>
        <authorList>
            <person name="Errbii M."/>
        </authorList>
    </citation>
    <scope>NUCLEOTIDE SEQUENCE [LARGE SCALE GENOMIC DNA]</scope>
    <source>
        <strain evidence="1">Alpha-2009</strain>
        <tissue evidence="1">Whole body</tissue>
    </source>
</reference>
<evidence type="ECO:0000313" key="2">
    <source>
        <dbReference type="Proteomes" id="UP001430953"/>
    </source>
</evidence>
<accession>A0AAW2FQS8</accession>
<dbReference type="EMBL" id="JADYXP020000009">
    <property type="protein sequence ID" value="KAL0117131.1"/>
    <property type="molecule type" value="Genomic_DNA"/>
</dbReference>
<sequence>MSRVNSNISIYSLDRRDENSRTSRTYVSKVHGEERWRDGEMERRVGRVTRRETIPRIVTNEYCVSNPVNDYFNATQNHVRIRNYEIRAHSR</sequence>
<proteinExistence type="predicted"/>
<comment type="caution">
    <text evidence="1">The sequence shown here is derived from an EMBL/GenBank/DDBJ whole genome shotgun (WGS) entry which is preliminary data.</text>
</comment>
<protein>
    <submittedName>
        <fullName evidence="1">Uncharacterized protein</fullName>
    </submittedName>
</protein>
<gene>
    <name evidence="1" type="ORF">PUN28_010163</name>
</gene>
<keyword evidence="2" id="KW-1185">Reference proteome</keyword>
<dbReference type="AlphaFoldDB" id="A0AAW2FQS8"/>
<organism evidence="1 2">
    <name type="scientific">Cardiocondyla obscurior</name>
    <dbReference type="NCBI Taxonomy" id="286306"/>
    <lineage>
        <taxon>Eukaryota</taxon>
        <taxon>Metazoa</taxon>
        <taxon>Ecdysozoa</taxon>
        <taxon>Arthropoda</taxon>
        <taxon>Hexapoda</taxon>
        <taxon>Insecta</taxon>
        <taxon>Pterygota</taxon>
        <taxon>Neoptera</taxon>
        <taxon>Endopterygota</taxon>
        <taxon>Hymenoptera</taxon>
        <taxon>Apocrita</taxon>
        <taxon>Aculeata</taxon>
        <taxon>Formicoidea</taxon>
        <taxon>Formicidae</taxon>
        <taxon>Myrmicinae</taxon>
        <taxon>Cardiocondyla</taxon>
    </lineage>
</organism>
<name>A0AAW2FQS8_9HYME</name>